<evidence type="ECO:0000313" key="1">
    <source>
        <dbReference type="EMBL" id="KAB8216054.1"/>
    </source>
</evidence>
<protein>
    <submittedName>
        <fullName evidence="1">Uncharacterized protein</fullName>
    </submittedName>
</protein>
<organism evidence="1 2">
    <name type="scientific">Aspergillus novoparasiticus</name>
    <dbReference type="NCBI Taxonomy" id="986946"/>
    <lineage>
        <taxon>Eukaryota</taxon>
        <taxon>Fungi</taxon>
        <taxon>Dikarya</taxon>
        <taxon>Ascomycota</taxon>
        <taxon>Pezizomycotina</taxon>
        <taxon>Eurotiomycetes</taxon>
        <taxon>Eurotiomycetidae</taxon>
        <taxon>Eurotiales</taxon>
        <taxon>Aspergillaceae</taxon>
        <taxon>Aspergillus</taxon>
        <taxon>Aspergillus subgen. Circumdati</taxon>
    </lineage>
</organism>
<sequence length="124" mass="13379">MRFLKASREAIGLLCLCRCPGEMTTELGQGIISPQATVQEENIVSSPSGQGIFIEYSRLRGYNCLRLRTQPGPKAVAGHTDQSTRILPVGGRMARQAFPKAGSIHFHSGPVLPVIFVGSNTVEI</sequence>
<reference evidence="1 2" key="1">
    <citation type="submission" date="2019-04" db="EMBL/GenBank/DDBJ databases">
        <title>Fungal friends and foes A comparative genomics study of 23 Aspergillus species from section Flavi.</title>
        <authorList>
            <consortium name="DOE Joint Genome Institute"/>
            <person name="Kjaerbolling I."/>
            <person name="Vesth T.C."/>
            <person name="Frisvad J.C."/>
            <person name="Nybo J.L."/>
            <person name="Theobald S."/>
            <person name="Kildgaard S."/>
            <person name="Petersen T.I."/>
            <person name="Kuo A."/>
            <person name="Sato A."/>
            <person name="Lyhne E.K."/>
            <person name="Kogle M.E."/>
            <person name="Wiebenga A."/>
            <person name="Kun R.S."/>
            <person name="Lubbers R.J."/>
            <person name="Makela M.R."/>
            <person name="Barry K."/>
            <person name="Chovatia M."/>
            <person name="Clum A."/>
            <person name="Daum C."/>
            <person name="Haridas S."/>
            <person name="He G."/>
            <person name="LaButti K."/>
            <person name="Lipzen A."/>
            <person name="Mondo S."/>
            <person name="Pangilinan J."/>
            <person name="Riley R."/>
            <person name="Salamov A."/>
            <person name="Simmons B.A."/>
            <person name="Magnuson J.K."/>
            <person name="Henrissat B."/>
            <person name="Mortensen U.H."/>
            <person name="Larsen T.O."/>
            <person name="De vries R.P."/>
            <person name="Grigoriev I.V."/>
            <person name="Machida M."/>
            <person name="Baker S.E."/>
            <person name="Andersen M.R."/>
        </authorList>
    </citation>
    <scope>NUCLEOTIDE SEQUENCE [LARGE SCALE GENOMIC DNA]</scope>
    <source>
        <strain evidence="1 2">CBS 126849</strain>
    </source>
</reference>
<keyword evidence="2" id="KW-1185">Reference proteome</keyword>
<name>A0A5N6EGX3_9EURO</name>
<dbReference type="EMBL" id="ML733488">
    <property type="protein sequence ID" value="KAB8216054.1"/>
    <property type="molecule type" value="Genomic_DNA"/>
</dbReference>
<proteinExistence type="predicted"/>
<dbReference type="AlphaFoldDB" id="A0A5N6EGX3"/>
<gene>
    <name evidence="1" type="ORF">BDV33DRAFT_179691</name>
</gene>
<evidence type="ECO:0000313" key="2">
    <source>
        <dbReference type="Proteomes" id="UP000326799"/>
    </source>
</evidence>
<dbReference type="Proteomes" id="UP000326799">
    <property type="component" value="Unassembled WGS sequence"/>
</dbReference>
<accession>A0A5N6EGX3</accession>